<dbReference type="RefSeq" id="WP_231897829.1">
    <property type="nucleotide sequence ID" value="NZ_LT960611.1"/>
</dbReference>
<evidence type="ECO:0000313" key="2">
    <source>
        <dbReference type="Proteomes" id="UP000235828"/>
    </source>
</evidence>
<keyword evidence="2" id="KW-1185">Reference proteome</keyword>
<proteinExistence type="predicted"/>
<dbReference type="PROSITE" id="PS51257">
    <property type="entry name" value="PROKAR_LIPOPROTEIN"/>
    <property type="match status" value="1"/>
</dbReference>
<organism evidence="1 2">
    <name type="scientific">Vibrio tapetis subsp. tapetis</name>
    <dbReference type="NCBI Taxonomy" id="1671868"/>
    <lineage>
        <taxon>Bacteria</taxon>
        <taxon>Pseudomonadati</taxon>
        <taxon>Pseudomonadota</taxon>
        <taxon>Gammaproteobacteria</taxon>
        <taxon>Vibrionales</taxon>
        <taxon>Vibrionaceae</taxon>
        <taxon>Vibrio</taxon>
    </lineage>
</organism>
<dbReference type="Proteomes" id="UP000235828">
    <property type="component" value="Chromosome A"/>
</dbReference>
<gene>
    <name evidence="1" type="ORF">VTAP4600_A3562</name>
</gene>
<evidence type="ECO:0000313" key="1">
    <source>
        <dbReference type="EMBL" id="SON51509.1"/>
    </source>
</evidence>
<protein>
    <submittedName>
        <fullName evidence="1">Uncharacterized protein</fullName>
    </submittedName>
</protein>
<accession>A0A2N8ZHZ0</accession>
<reference evidence="1 2" key="1">
    <citation type="submission" date="2017-10" db="EMBL/GenBank/DDBJ databases">
        <authorList>
            <person name="Banno H."/>
            <person name="Chua N.-H."/>
        </authorList>
    </citation>
    <scope>NUCLEOTIDE SEQUENCE [LARGE SCALE GENOMIC DNA]</scope>
    <source>
        <strain evidence="1">Vibrio tapetis CECT4600</strain>
    </source>
</reference>
<dbReference type="AlphaFoldDB" id="A0A2N8ZHZ0"/>
<dbReference type="EMBL" id="LT960611">
    <property type="protein sequence ID" value="SON51509.1"/>
    <property type="molecule type" value="Genomic_DNA"/>
</dbReference>
<dbReference type="KEGG" id="vta:A3562"/>
<sequence>MKTHITYLAIACAALSGCASKEYKGQGEYFELRHVNIVERDLSPLKPTIMSETKLTAKVVKPKAKPVPKPIETYLIREGESFESAIRRWLKREGYRKVAWSMNTQHQLTLSKRSSKQQRLDGSFKKVWDELSAQLGVPLKLVEANQNRQKVVGVYDFDGKARITHVGGQSLKAVTQRVVENYEYIWVDTVDQKRSWLSPNDYKFSADYYLLTAWDDVEYALSVVLEGYPVRAAILDSTGQVFIQEDI</sequence>
<name>A0A2N8ZHZ0_9VIBR</name>